<name>A0ABT3NWL9_9PROT</name>
<comment type="caution">
    <text evidence="2">The sequence shown here is derived from an EMBL/GenBank/DDBJ whole genome shotgun (WGS) entry which is preliminary data.</text>
</comment>
<dbReference type="EMBL" id="JAPFQI010000009">
    <property type="protein sequence ID" value="MCW8086567.1"/>
    <property type="molecule type" value="Genomic_DNA"/>
</dbReference>
<protein>
    <submittedName>
        <fullName evidence="2">Transposase</fullName>
    </submittedName>
</protein>
<keyword evidence="3" id="KW-1185">Reference proteome</keyword>
<dbReference type="Proteomes" id="UP001526430">
    <property type="component" value="Unassembled WGS sequence"/>
</dbReference>
<sequence>MHEAKGAGDSIQAAIGYGVSIDFSGLGKPRKKAIIEALNVRLSAESLDALWFSWFADTQQRIAEWRRHQNEEQPQSV</sequence>
<proteinExistence type="predicted"/>
<dbReference type="RefSeq" id="WP_301590635.1">
    <property type="nucleotide sequence ID" value="NZ_JAPFQI010000009.1"/>
</dbReference>
<reference evidence="2 3" key="1">
    <citation type="submission" date="2022-10" db="EMBL/GenBank/DDBJ databases">
        <title>Roseococcus glaciei nov., sp. nov., isolated from glacier.</title>
        <authorList>
            <person name="Liu Q."/>
            <person name="Xin Y.-H."/>
        </authorList>
    </citation>
    <scope>NUCLEOTIDE SEQUENCE [LARGE SCALE GENOMIC DNA]</scope>
    <source>
        <strain evidence="2 3">MDT2-1-1</strain>
    </source>
</reference>
<evidence type="ECO:0000313" key="2">
    <source>
        <dbReference type="EMBL" id="MCW8086567.1"/>
    </source>
</evidence>
<dbReference type="Pfam" id="PF13683">
    <property type="entry name" value="rve_3"/>
    <property type="match status" value="1"/>
</dbReference>
<evidence type="ECO:0000259" key="1">
    <source>
        <dbReference type="Pfam" id="PF13683"/>
    </source>
</evidence>
<gene>
    <name evidence="2" type="ORF">OF850_13085</name>
</gene>
<dbReference type="InterPro" id="IPR001584">
    <property type="entry name" value="Integrase_cat-core"/>
</dbReference>
<accession>A0ABT3NWL9</accession>
<organism evidence="2 3">
    <name type="scientific">Sabulicella glaciei</name>
    <dbReference type="NCBI Taxonomy" id="2984948"/>
    <lineage>
        <taxon>Bacteria</taxon>
        <taxon>Pseudomonadati</taxon>
        <taxon>Pseudomonadota</taxon>
        <taxon>Alphaproteobacteria</taxon>
        <taxon>Acetobacterales</taxon>
        <taxon>Acetobacteraceae</taxon>
        <taxon>Sabulicella</taxon>
    </lineage>
</organism>
<evidence type="ECO:0000313" key="3">
    <source>
        <dbReference type="Proteomes" id="UP001526430"/>
    </source>
</evidence>
<feature type="domain" description="Integrase catalytic" evidence="1">
    <location>
        <begin position="17"/>
        <end position="75"/>
    </location>
</feature>